<dbReference type="InterPro" id="IPR004268">
    <property type="entry name" value="MurJ"/>
</dbReference>
<keyword evidence="2 8" id="KW-1003">Cell membrane</keyword>
<evidence type="ECO:0000313" key="10">
    <source>
        <dbReference type="EMBL" id="MDN4605921.1"/>
    </source>
</evidence>
<keyword evidence="8 9" id="KW-0961">Cell wall biogenesis/degradation</keyword>
<keyword evidence="3 8" id="KW-0812">Transmembrane</keyword>
<evidence type="ECO:0000256" key="4">
    <source>
        <dbReference type="ARBA" id="ARBA00022960"/>
    </source>
</evidence>
<protein>
    <recommendedName>
        <fullName evidence="8">Probable lipid II flippase MurJ</fullName>
    </recommendedName>
</protein>
<evidence type="ECO:0000256" key="8">
    <source>
        <dbReference type="HAMAP-Rule" id="MF_02078"/>
    </source>
</evidence>
<keyword evidence="7 8" id="KW-0472">Membrane</keyword>
<evidence type="ECO:0000256" key="7">
    <source>
        <dbReference type="ARBA" id="ARBA00023136"/>
    </source>
</evidence>
<comment type="pathway">
    <text evidence="8">Cell wall biogenesis; peptidoglycan biosynthesis.</text>
</comment>
<dbReference type="PANTHER" id="PTHR47019">
    <property type="entry name" value="LIPID II FLIPPASE MURJ"/>
    <property type="match status" value="1"/>
</dbReference>
<keyword evidence="5 8" id="KW-0573">Peptidoglycan synthesis</keyword>
<organism evidence="10 11">
    <name type="scientific">Sporosarcina highlanderae</name>
    <dbReference type="NCBI Taxonomy" id="3035916"/>
    <lineage>
        <taxon>Bacteria</taxon>
        <taxon>Bacillati</taxon>
        <taxon>Bacillota</taxon>
        <taxon>Bacilli</taxon>
        <taxon>Bacillales</taxon>
        <taxon>Caryophanaceae</taxon>
        <taxon>Sporosarcina</taxon>
    </lineage>
</organism>
<comment type="function">
    <text evidence="8 9">Involved in peptidoglycan biosynthesis. Transports lipid-linked peptidoglycan precursors from the inner to the outer leaflet of the cytoplasmic membrane.</text>
</comment>
<dbReference type="Proteomes" id="UP001175097">
    <property type="component" value="Unassembled WGS sequence"/>
</dbReference>
<keyword evidence="11" id="KW-1185">Reference proteome</keyword>
<evidence type="ECO:0000256" key="1">
    <source>
        <dbReference type="ARBA" id="ARBA00004651"/>
    </source>
</evidence>
<comment type="caution">
    <text evidence="10">The sequence shown here is derived from an EMBL/GenBank/DDBJ whole genome shotgun (WGS) entry which is preliminary data.</text>
</comment>
<dbReference type="PANTHER" id="PTHR47019:SF1">
    <property type="entry name" value="LIPID II FLIPPASE MURJ"/>
    <property type="match status" value="1"/>
</dbReference>
<feature type="transmembrane region" description="Helical" evidence="8">
    <location>
        <begin position="266"/>
        <end position="287"/>
    </location>
</feature>
<keyword evidence="6 8" id="KW-1133">Transmembrane helix</keyword>
<sequence length="506" mass="55412">MKKTALMLMMITILSKVFGFARDITLANFYGVSNIADAYLISKTVPIVLFGLMAAGISTAYIPMYSKIESENGTKEANKFTNNLLNVLIVIITIMVTIGLAYTEQIIKIVAVGFNGETLRLAVEFTRISILGMYFTGFLAVFNGLLQIKGNYLIPALIGFPMNILIIISIYLSTNTNILVLAIGTVLATAFQIVLIIPYVYKTGYRQKLKINFKDKYIKRMGIIAFPVMIGASVNQLNTIVDRTIASYITEGGIAALTYAERVNDFVYGIFVLSIVTVLFPLISKMVAGNNIDGLKTSVSNAIIGISVLVLPATIGVIIFSEQIVSFLYGRGDFDNKAVSMTAIALFFYSIGMVGIGYRELLFRVFYSLQDTKTPMINATVTVLLNIVLNIILSKYLGIGGLALATSLSSIICTILLYFSLKRKIGPLGMKKKFEPLIKITLASLIMGGAAKITYKLTFIYFGGANVPLLISIFAGAIIYGVTIYLMRIEDIDPIINAVKKKLSFR</sequence>
<feature type="transmembrane region" description="Helical" evidence="8">
    <location>
        <begin position="43"/>
        <end position="62"/>
    </location>
</feature>
<dbReference type="InterPro" id="IPR051050">
    <property type="entry name" value="Lipid_II_flippase_MurJ/MviN"/>
</dbReference>
<feature type="transmembrane region" description="Helical" evidence="8">
    <location>
        <begin position="341"/>
        <end position="363"/>
    </location>
</feature>
<feature type="transmembrane region" description="Helical" evidence="8">
    <location>
        <begin position="122"/>
        <end position="145"/>
    </location>
</feature>
<dbReference type="EMBL" id="JAROCC010000001">
    <property type="protein sequence ID" value="MDN4605921.1"/>
    <property type="molecule type" value="Genomic_DNA"/>
</dbReference>
<evidence type="ECO:0000256" key="2">
    <source>
        <dbReference type="ARBA" id="ARBA00022475"/>
    </source>
</evidence>
<gene>
    <name evidence="8 10" type="primary">murJ</name>
    <name evidence="10" type="ORF">P5G49_00335</name>
</gene>
<evidence type="ECO:0000313" key="11">
    <source>
        <dbReference type="Proteomes" id="UP001175097"/>
    </source>
</evidence>
<dbReference type="Pfam" id="PF03023">
    <property type="entry name" value="MurJ"/>
    <property type="match status" value="1"/>
</dbReference>
<dbReference type="RefSeq" id="WP_301241429.1">
    <property type="nucleotide sequence ID" value="NZ_JAROCC010000001.1"/>
</dbReference>
<keyword evidence="8 9" id="KW-0813">Transport</keyword>
<dbReference type="PIRSF" id="PIRSF002869">
    <property type="entry name" value="MviN"/>
    <property type="match status" value="1"/>
</dbReference>
<feature type="transmembrane region" description="Helical" evidence="8">
    <location>
        <begin position="299"/>
        <end position="321"/>
    </location>
</feature>
<comment type="similarity">
    <text evidence="8 9">Belongs to the MurJ/MviN family.</text>
</comment>
<feature type="transmembrane region" description="Helical" evidence="8">
    <location>
        <begin position="375"/>
        <end position="393"/>
    </location>
</feature>
<keyword evidence="4 8" id="KW-0133">Cell shape</keyword>
<dbReference type="PRINTS" id="PR01806">
    <property type="entry name" value="VIRFACTRMVIN"/>
</dbReference>
<feature type="transmembrane region" description="Helical" evidence="8">
    <location>
        <begin position="399"/>
        <end position="419"/>
    </location>
</feature>
<feature type="transmembrane region" description="Helical" evidence="8">
    <location>
        <begin position="440"/>
        <end position="463"/>
    </location>
</feature>
<evidence type="ECO:0000256" key="6">
    <source>
        <dbReference type="ARBA" id="ARBA00022989"/>
    </source>
</evidence>
<evidence type="ECO:0000256" key="9">
    <source>
        <dbReference type="PIRNR" id="PIRNR002869"/>
    </source>
</evidence>
<proteinExistence type="inferred from homology"/>
<name>A0ABT8JL91_9BACL</name>
<dbReference type="CDD" id="cd13123">
    <property type="entry name" value="MATE_MurJ_like"/>
    <property type="match status" value="1"/>
</dbReference>
<comment type="subcellular location">
    <subcellularLocation>
        <location evidence="1 8">Cell membrane</location>
        <topology evidence="1 8">Multi-pass membrane protein</topology>
    </subcellularLocation>
</comment>
<evidence type="ECO:0000256" key="5">
    <source>
        <dbReference type="ARBA" id="ARBA00022984"/>
    </source>
</evidence>
<dbReference type="HAMAP" id="MF_02078">
    <property type="entry name" value="MurJ_MviN"/>
    <property type="match status" value="1"/>
</dbReference>
<dbReference type="NCBIfam" id="TIGR01695">
    <property type="entry name" value="murJ_mviN"/>
    <property type="match status" value="1"/>
</dbReference>
<feature type="transmembrane region" description="Helical" evidence="8">
    <location>
        <begin position="83"/>
        <end position="102"/>
    </location>
</feature>
<accession>A0ABT8JL91</accession>
<reference evidence="10" key="1">
    <citation type="submission" date="2023-03" db="EMBL/GenBank/DDBJ databases">
        <title>MT1 and MT2 Draft Genomes of Novel Species.</title>
        <authorList>
            <person name="Venkateswaran K."/>
        </authorList>
    </citation>
    <scope>NUCLEOTIDE SEQUENCE</scope>
    <source>
        <strain evidence="10">F6_3S_P_2</strain>
    </source>
</reference>
<feature type="transmembrane region" description="Helical" evidence="8">
    <location>
        <begin position="222"/>
        <end position="241"/>
    </location>
</feature>
<feature type="transmembrane region" description="Helical" evidence="8">
    <location>
        <begin position="152"/>
        <end position="172"/>
    </location>
</feature>
<evidence type="ECO:0000256" key="3">
    <source>
        <dbReference type="ARBA" id="ARBA00022692"/>
    </source>
</evidence>
<feature type="transmembrane region" description="Helical" evidence="8">
    <location>
        <begin position="469"/>
        <end position="487"/>
    </location>
</feature>
<feature type="transmembrane region" description="Helical" evidence="8">
    <location>
        <begin position="178"/>
        <end position="201"/>
    </location>
</feature>